<dbReference type="OrthoDB" id="2081174at2"/>
<keyword evidence="2" id="KW-1185">Reference proteome</keyword>
<gene>
    <name evidence="1" type="ORF">CRP01_36930</name>
</gene>
<proteinExistence type="predicted"/>
<evidence type="ECO:0000313" key="1">
    <source>
        <dbReference type="EMBL" id="PHN01489.1"/>
    </source>
</evidence>
<evidence type="ECO:0000313" key="2">
    <source>
        <dbReference type="Proteomes" id="UP000223913"/>
    </source>
</evidence>
<evidence type="ECO:0008006" key="3">
    <source>
        <dbReference type="Google" id="ProtNLM"/>
    </source>
</evidence>
<comment type="caution">
    <text evidence="1">The sequence shown here is derived from an EMBL/GenBank/DDBJ whole genome shotgun (WGS) entry which is preliminary data.</text>
</comment>
<dbReference type="RefSeq" id="WP_099155121.1">
    <property type="nucleotide sequence ID" value="NZ_PDUD01000054.1"/>
</dbReference>
<protein>
    <recommendedName>
        <fullName evidence="3">Polysaccharide (De)acetylase</fullName>
    </recommendedName>
</protein>
<reference evidence="1 2" key="1">
    <citation type="submission" date="2017-10" db="EMBL/GenBank/DDBJ databases">
        <title>The draft genome sequence of Lewinella nigricans NBRC 102662.</title>
        <authorList>
            <person name="Wang K."/>
        </authorList>
    </citation>
    <scope>NUCLEOTIDE SEQUENCE [LARGE SCALE GENOMIC DNA]</scope>
    <source>
        <strain evidence="1 2">NBRC 102662</strain>
    </source>
</reference>
<dbReference type="AlphaFoldDB" id="A0A2D0N010"/>
<organism evidence="1 2">
    <name type="scientific">Flavilitoribacter nigricans (strain ATCC 23147 / DSM 23189 / NBRC 102662 / NCIMB 1420 / SS-2)</name>
    <name type="common">Lewinella nigricans</name>
    <dbReference type="NCBI Taxonomy" id="1122177"/>
    <lineage>
        <taxon>Bacteria</taxon>
        <taxon>Pseudomonadati</taxon>
        <taxon>Bacteroidota</taxon>
        <taxon>Saprospiria</taxon>
        <taxon>Saprospirales</taxon>
        <taxon>Lewinellaceae</taxon>
        <taxon>Flavilitoribacter</taxon>
    </lineage>
</organism>
<name>A0A2D0N010_FLAN2</name>
<accession>A0A2D0N010</accession>
<sequence length="381" mass="44696">MIKKHLINILGWKTDRKIVVFESDDWGAIRMPSKAVFNSLKKKGYPLENCPYNNFDSLESNKDLECLFDVLDSVKDKNGQSSIFTLNNIVANPNFEKIKESDFQSYYFEPFIDTLNRYPSHDKVYELYQKGIEEKLIKPQFHGREHLQVNRWIDALQRKEVPVLDAFQHNFFSPKIRYSHDYPMEYMDALDYDSIDELTGQKKIVSEGLKLFKDIWSFSSKSFIAPCYTWDSQLEECLLENGVHYLQGVVAQQIPTAQSGYDRKLKFHYQGQKNQLGQRYLVRNAFFEPTLYPQKDWVGECMKRISIAFKWKKPAIIGSHRLNYTGSLDPKNRDTNLRGLRSLLDEIVKLWPSVEFYSSDQLGLEMDKKKEAFTHNANLNE</sequence>
<dbReference type="Proteomes" id="UP000223913">
    <property type="component" value="Unassembled WGS sequence"/>
</dbReference>
<dbReference type="EMBL" id="PDUD01000054">
    <property type="protein sequence ID" value="PHN01489.1"/>
    <property type="molecule type" value="Genomic_DNA"/>
</dbReference>